<organism evidence="2 3">
    <name type="scientific">Bernardetia litoralis (strain ATCC 23117 / DSM 6794 / NBRC 15988 / NCIMB 1366 / Fx l1 / Sio-4)</name>
    <name type="common">Flexibacter litoralis</name>
    <dbReference type="NCBI Taxonomy" id="880071"/>
    <lineage>
        <taxon>Bacteria</taxon>
        <taxon>Pseudomonadati</taxon>
        <taxon>Bacteroidota</taxon>
        <taxon>Cytophagia</taxon>
        <taxon>Cytophagales</taxon>
        <taxon>Bernardetiaceae</taxon>
        <taxon>Bernardetia</taxon>
    </lineage>
</organism>
<protein>
    <recommendedName>
        <fullName evidence="1">YARHG domain-containing protein</fullName>
    </recommendedName>
</protein>
<keyword evidence="3" id="KW-1185">Reference proteome</keyword>
<dbReference type="AlphaFoldDB" id="I4ALG1"/>
<proteinExistence type="predicted"/>
<feature type="domain" description="YARHG" evidence="1">
    <location>
        <begin position="171"/>
        <end position="252"/>
    </location>
</feature>
<evidence type="ECO:0000313" key="2">
    <source>
        <dbReference type="EMBL" id="AFM04796.1"/>
    </source>
</evidence>
<dbReference type="InterPro" id="IPR038434">
    <property type="entry name" value="YARHG_sf"/>
</dbReference>
<dbReference type="Proteomes" id="UP000006054">
    <property type="component" value="Chromosome"/>
</dbReference>
<dbReference type="EMBL" id="CP003345">
    <property type="protein sequence ID" value="AFM04796.1"/>
    <property type="molecule type" value="Genomic_DNA"/>
</dbReference>
<name>I4ALG1_BERLS</name>
<sequence>MTFFENLNQHFVVEPLPHELLKSIKLPNNWTQFEGSIVYPMLPKTDNLLGFLSGEYGDASNLFLVRQGHAFGGGGHFDILFTLNPETEKLIDQIIIGEESYLTSLRYKTIWVNHLDKYVFHVYGRDKIDSLTVEKCLEEEREATCQQPVSKYIFVDDSWHFQTIKEHKIAKGRLFPFLSNQFLEAHELNSYTKEILELMSAEIYAQYGYSFEKSRLKTHFNQQKWYVPQKLENVDTLFSNFEKHNLEVIRTRVLNTN</sequence>
<evidence type="ECO:0000259" key="1">
    <source>
        <dbReference type="SMART" id="SM01324"/>
    </source>
</evidence>
<reference evidence="3" key="1">
    <citation type="submission" date="2012-06" db="EMBL/GenBank/DDBJ databases">
        <title>The complete genome of Flexibacter litoralis DSM 6794.</title>
        <authorList>
            <person name="Lucas S."/>
            <person name="Copeland A."/>
            <person name="Lapidus A."/>
            <person name="Glavina del Rio T."/>
            <person name="Dalin E."/>
            <person name="Tice H."/>
            <person name="Bruce D."/>
            <person name="Goodwin L."/>
            <person name="Pitluck S."/>
            <person name="Peters L."/>
            <person name="Ovchinnikova G."/>
            <person name="Lu M."/>
            <person name="Kyrpides N."/>
            <person name="Mavromatis K."/>
            <person name="Ivanova N."/>
            <person name="Brettin T."/>
            <person name="Detter J.C."/>
            <person name="Han C."/>
            <person name="Larimer F."/>
            <person name="Land M."/>
            <person name="Hauser L."/>
            <person name="Markowitz V."/>
            <person name="Cheng J.-F."/>
            <person name="Hugenholtz P."/>
            <person name="Woyke T."/>
            <person name="Wu D."/>
            <person name="Spring S."/>
            <person name="Lang E."/>
            <person name="Kopitz M."/>
            <person name="Brambilla E."/>
            <person name="Klenk H.-P."/>
            <person name="Eisen J.A."/>
        </authorList>
    </citation>
    <scope>NUCLEOTIDE SEQUENCE [LARGE SCALE GENOMIC DNA]</scope>
    <source>
        <strain evidence="3">ATCC 23117 / DSM 6794 / NBRC 15988 / NCIMB 1366 / Sio-4</strain>
    </source>
</reference>
<dbReference type="KEGG" id="fli:Fleli_2429"/>
<dbReference type="HOGENOM" id="CLU_1080741_0_0_10"/>
<dbReference type="Gene3D" id="1.20.58.1690">
    <property type="match status" value="1"/>
</dbReference>
<dbReference type="InterPro" id="IPR025582">
    <property type="entry name" value="YARHG_dom"/>
</dbReference>
<dbReference type="eggNOG" id="ENOG5033ESI">
    <property type="taxonomic scope" value="Bacteria"/>
</dbReference>
<accession>I4ALG1</accession>
<dbReference type="SMART" id="SM01324">
    <property type="entry name" value="YARHG"/>
    <property type="match status" value="1"/>
</dbReference>
<evidence type="ECO:0000313" key="3">
    <source>
        <dbReference type="Proteomes" id="UP000006054"/>
    </source>
</evidence>
<gene>
    <name evidence="2" type="ordered locus">Fleli_2429</name>
</gene>
<dbReference type="Pfam" id="PF13308">
    <property type="entry name" value="YARHG"/>
    <property type="match status" value="1"/>
</dbReference>